<dbReference type="InterPro" id="IPR006683">
    <property type="entry name" value="Thioestr_dom"/>
</dbReference>
<sequence>MTHTQPVDAYAQHLGIAVTGHGGGRADATATVSPDHLNPHGTAHGAFIVTVAGAALAAAANDAEHSGVVSAIHIDYLRPARLGDRLTAVARAAERLPKEDIFEIRVTDDEDNIVARASGRANRRLRSSATGAEARYDALHLSSDRVTGRRAPGSSGSAGVDDDPHG</sequence>
<organism evidence="4 5">
    <name type="scientific">Saccharopolyspora oryzae</name>
    <dbReference type="NCBI Taxonomy" id="2997343"/>
    <lineage>
        <taxon>Bacteria</taxon>
        <taxon>Bacillati</taxon>
        <taxon>Actinomycetota</taxon>
        <taxon>Actinomycetes</taxon>
        <taxon>Pseudonocardiales</taxon>
        <taxon>Pseudonocardiaceae</taxon>
        <taxon>Saccharopolyspora</taxon>
    </lineage>
</organism>
<dbReference type="RefSeq" id="WP_270952660.1">
    <property type="nucleotide sequence ID" value="NZ_JAQGLA010000071.1"/>
</dbReference>
<dbReference type="PANTHER" id="PTHR42856:SF1">
    <property type="entry name" value="ACYL-COENZYME A THIOESTERASE PAAI"/>
    <property type="match status" value="1"/>
</dbReference>
<dbReference type="Proteomes" id="UP001210380">
    <property type="component" value="Unassembled WGS sequence"/>
</dbReference>
<evidence type="ECO:0000313" key="4">
    <source>
        <dbReference type="EMBL" id="MDA3629625.1"/>
    </source>
</evidence>
<keyword evidence="5" id="KW-1185">Reference proteome</keyword>
<feature type="compositionally biased region" description="Low complexity" evidence="2">
    <location>
        <begin position="149"/>
        <end position="159"/>
    </location>
</feature>
<accession>A0ABT4V6M2</accession>
<dbReference type="Gene3D" id="3.10.129.10">
    <property type="entry name" value="Hotdog Thioesterase"/>
    <property type="match status" value="1"/>
</dbReference>
<evidence type="ECO:0000256" key="1">
    <source>
        <dbReference type="ARBA" id="ARBA00022801"/>
    </source>
</evidence>
<feature type="domain" description="Thioesterase" evidence="3">
    <location>
        <begin position="40"/>
        <end position="111"/>
    </location>
</feature>
<gene>
    <name evidence="4" type="ORF">OU415_29645</name>
</gene>
<evidence type="ECO:0000256" key="2">
    <source>
        <dbReference type="SAM" id="MobiDB-lite"/>
    </source>
</evidence>
<dbReference type="SUPFAM" id="SSF54637">
    <property type="entry name" value="Thioesterase/thiol ester dehydrase-isomerase"/>
    <property type="match status" value="1"/>
</dbReference>
<dbReference type="InterPro" id="IPR029069">
    <property type="entry name" value="HotDog_dom_sf"/>
</dbReference>
<name>A0ABT4V6M2_9PSEU</name>
<keyword evidence="1" id="KW-0378">Hydrolase</keyword>
<comment type="caution">
    <text evidence="4">The sequence shown here is derived from an EMBL/GenBank/DDBJ whole genome shotgun (WGS) entry which is preliminary data.</text>
</comment>
<dbReference type="InterPro" id="IPR052723">
    <property type="entry name" value="Acyl-CoA_thioesterase_PaaI"/>
</dbReference>
<evidence type="ECO:0000313" key="5">
    <source>
        <dbReference type="Proteomes" id="UP001210380"/>
    </source>
</evidence>
<dbReference type="PANTHER" id="PTHR42856">
    <property type="entry name" value="ACYL-COENZYME A THIOESTERASE PAAI"/>
    <property type="match status" value="1"/>
</dbReference>
<dbReference type="InterPro" id="IPR003736">
    <property type="entry name" value="PAAI_dom"/>
</dbReference>
<dbReference type="NCBIfam" id="TIGR00369">
    <property type="entry name" value="unchar_dom_1"/>
    <property type="match status" value="1"/>
</dbReference>
<dbReference type="EMBL" id="JAQGLA010000071">
    <property type="protein sequence ID" value="MDA3629625.1"/>
    <property type="molecule type" value="Genomic_DNA"/>
</dbReference>
<feature type="region of interest" description="Disordered" evidence="2">
    <location>
        <begin position="141"/>
        <end position="166"/>
    </location>
</feature>
<dbReference type="Pfam" id="PF03061">
    <property type="entry name" value="4HBT"/>
    <property type="match status" value="1"/>
</dbReference>
<protein>
    <submittedName>
        <fullName evidence="4">Hotdog fold thioesterase</fullName>
    </submittedName>
</protein>
<dbReference type="CDD" id="cd03443">
    <property type="entry name" value="PaaI_thioesterase"/>
    <property type="match status" value="1"/>
</dbReference>
<evidence type="ECO:0000259" key="3">
    <source>
        <dbReference type="Pfam" id="PF03061"/>
    </source>
</evidence>
<reference evidence="4 5" key="1">
    <citation type="submission" date="2022-11" db="EMBL/GenBank/DDBJ databases">
        <title>Draft genome sequence of Saccharopolyspora sp. WRP15-2 isolated from rhizosphere soils of wild rice in Thailand.</title>
        <authorList>
            <person name="Duangmal K."/>
            <person name="Kammanee S."/>
            <person name="Muangham S."/>
        </authorList>
    </citation>
    <scope>NUCLEOTIDE SEQUENCE [LARGE SCALE GENOMIC DNA]</scope>
    <source>
        <strain evidence="4 5">WRP15-2</strain>
    </source>
</reference>
<proteinExistence type="predicted"/>